<dbReference type="GO" id="GO:0019867">
    <property type="term" value="C:outer membrane"/>
    <property type="evidence" value="ECO:0007669"/>
    <property type="project" value="InterPro"/>
</dbReference>
<dbReference type="Gene3D" id="2.60.40.4050">
    <property type="match status" value="1"/>
</dbReference>
<feature type="domain" description="Trimeric autotransporter adhesin YadA-like head" evidence="1">
    <location>
        <begin position="243"/>
        <end position="269"/>
    </location>
</feature>
<dbReference type="InterPro" id="IPR011049">
    <property type="entry name" value="Serralysin-like_metalloprot_C"/>
</dbReference>
<evidence type="ECO:0000313" key="3">
    <source>
        <dbReference type="Proteomes" id="UP000184172"/>
    </source>
</evidence>
<sequence>MFYRITFLLFLVSFFGFSQVGINTSNPDSSSMLDISATNKGLLIPRVSLNSITDQTTIASPALSLLVFNTGNAVAEGFYFWNGTQWETLKTELTDAWMLEGNTVLESSYALGTNNEMPLLFKTNGVQVANFDPSGEIGIGFGSNSGGVNAIAIGRNANAVSEQNIAIGLGSGANGSNTFALGTYAVASGDYGTAVGTNASANGKNASAFGHLANASGEESVSVGGGSRAEGLSAVALGPYAEATAVKSFSLGPNTKASAENSFALGIGAVADVPNTVIIGEVQVPGGIDVTPVNVGIGTKSPSARLDVNGDVKLGRKGNVIKGIAGFSRTLTSSTTIPANSTVIVPFTIPTTSQPSTTNATLNYTLASSVNDAISVSWVKFNGVGNLRIKFRNESGIPVDINGAKVNFTIVEF</sequence>
<keyword evidence="3" id="KW-1185">Reference proteome</keyword>
<dbReference type="Proteomes" id="UP000184172">
    <property type="component" value="Unassembled WGS sequence"/>
</dbReference>
<feature type="domain" description="Trimeric autotransporter adhesin YadA-like head" evidence="1">
    <location>
        <begin position="147"/>
        <end position="171"/>
    </location>
</feature>
<feature type="domain" description="Trimeric autotransporter adhesin YadA-like head" evidence="1">
    <location>
        <begin position="215"/>
        <end position="241"/>
    </location>
</feature>
<evidence type="ECO:0000259" key="1">
    <source>
        <dbReference type="Pfam" id="PF05658"/>
    </source>
</evidence>
<dbReference type="OrthoDB" id="1488700at2"/>
<organism evidence="2 3">
    <name type="scientific">Aequorivita viscosa</name>
    <dbReference type="NCBI Taxonomy" id="797419"/>
    <lineage>
        <taxon>Bacteria</taxon>
        <taxon>Pseudomonadati</taxon>
        <taxon>Bacteroidota</taxon>
        <taxon>Flavobacteriia</taxon>
        <taxon>Flavobacteriales</taxon>
        <taxon>Flavobacteriaceae</taxon>
        <taxon>Aequorivita</taxon>
    </lineage>
</organism>
<dbReference type="STRING" id="797419.SAMN05216556_11944"/>
<reference evidence="3" key="1">
    <citation type="submission" date="2016-11" db="EMBL/GenBank/DDBJ databases">
        <authorList>
            <person name="Varghese N."/>
            <person name="Submissions S."/>
        </authorList>
    </citation>
    <scope>NUCLEOTIDE SEQUENCE [LARGE SCALE GENOMIC DNA]</scope>
    <source>
        <strain evidence="3">DSM 26349</strain>
    </source>
</reference>
<dbReference type="Pfam" id="PF05658">
    <property type="entry name" value="YadA_head"/>
    <property type="match status" value="4"/>
</dbReference>
<dbReference type="AlphaFoldDB" id="A0A1M6JUS0"/>
<feature type="domain" description="Trimeric autotransporter adhesin YadA-like head" evidence="1">
    <location>
        <begin position="173"/>
        <end position="199"/>
    </location>
</feature>
<dbReference type="RefSeq" id="WP_073219402.1">
    <property type="nucleotide sequence ID" value="NZ_FNNS01000019.1"/>
</dbReference>
<dbReference type="CDD" id="cd12820">
    <property type="entry name" value="LbR_YadA-like"/>
    <property type="match status" value="1"/>
</dbReference>
<dbReference type="SUPFAM" id="SSF101967">
    <property type="entry name" value="Adhesin YadA, collagen-binding domain"/>
    <property type="match status" value="1"/>
</dbReference>
<evidence type="ECO:0000313" key="2">
    <source>
        <dbReference type="EMBL" id="SHJ50447.1"/>
    </source>
</evidence>
<gene>
    <name evidence="2" type="ORF">SAMN04487908_11842</name>
</gene>
<proteinExistence type="predicted"/>
<dbReference type="InterPro" id="IPR008640">
    <property type="entry name" value="Adhesin_Head_dom"/>
</dbReference>
<dbReference type="EMBL" id="FQYV01000018">
    <property type="protein sequence ID" value="SHJ50447.1"/>
    <property type="molecule type" value="Genomic_DNA"/>
</dbReference>
<dbReference type="Gene3D" id="2.150.10.10">
    <property type="entry name" value="Serralysin-like metalloprotease, C-terminal"/>
    <property type="match status" value="1"/>
</dbReference>
<name>A0A1M6JUS0_9FLAO</name>
<protein>
    <submittedName>
        <fullName evidence="2">Head domain of trimeric autotransporter adhesin</fullName>
    </submittedName>
</protein>
<accession>A0A1M6JUS0</accession>